<dbReference type="InterPro" id="IPR024078">
    <property type="entry name" value="LmbE-like_dom_sf"/>
</dbReference>
<accession>A0A533IAK2</accession>
<dbReference type="InterPro" id="IPR003737">
    <property type="entry name" value="GlcNAc_PI_deacetylase-related"/>
</dbReference>
<dbReference type="PANTHER" id="PTHR12993">
    <property type="entry name" value="N-ACETYLGLUCOSAMINYL-PHOSPHATIDYLINOSITOL DE-N-ACETYLASE-RELATED"/>
    <property type="match status" value="1"/>
</dbReference>
<dbReference type="Pfam" id="PF02585">
    <property type="entry name" value="PIG-L"/>
    <property type="match status" value="1"/>
</dbReference>
<dbReference type="PANTHER" id="PTHR12993:SF11">
    <property type="entry name" value="N-ACETYLGLUCOSAMINYL-PHOSPHATIDYLINOSITOL DE-N-ACETYLASE"/>
    <property type="match status" value="1"/>
</dbReference>
<dbReference type="Proteomes" id="UP000315344">
    <property type="component" value="Unassembled WGS sequence"/>
</dbReference>
<evidence type="ECO:0000313" key="1">
    <source>
        <dbReference type="EMBL" id="TKW66832.1"/>
    </source>
</evidence>
<comment type="caution">
    <text evidence="1">The sequence shown here is derived from an EMBL/GenBank/DDBJ whole genome shotgun (WGS) entry which is preliminary data.</text>
</comment>
<dbReference type="GO" id="GO:0016811">
    <property type="term" value="F:hydrolase activity, acting on carbon-nitrogen (but not peptide) bonds, in linear amides"/>
    <property type="evidence" value="ECO:0007669"/>
    <property type="project" value="TreeGrafter"/>
</dbReference>
<dbReference type="AlphaFoldDB" id="A0A533IAK2"/>
<name>A0A533IAK2_PARDE</name>
<organism evidence="1 2">
    <name type="scientific">Paracoccus denitrificans</name>
    <dbReference type="NCBI Taxonomy" id="266"/>
    <lineage>
        <taxon>Bacteria</taxon>
        <taxon>Pseudomonadati</taxon>
        <taxon>Pseudomonadota</taxon>
        <taxon>Alphaproteobacteria</taxon>
        <taxon>Rhodobacterales</taxon>
        <taxon>Paracoccaceae</taxon>
        <taxon>Paracoccus</taxon>
    </lineage>
</organism>
<proteinExistence type="predicted"/>
<dbReference type="EMBL" id="VAFL01000006">
    <property type="protein sequence ID" value="TKW66832.1"/>
    <property type="molecule type" value="Genomic_DNA"/>
</dbReference>
<sequence>MVDGLKDYGPVLVVAPHPDDEVLGVGGTIARLSDAGADVHVAIVTTGRAPRFAAEQVAGVRAEAAGAHAVLGVTQTHYLDCPAAELGEYAHTELNRAISDVVRQTDARTIFAPHPGDIHLDHQLSFLSALVSARPHQHDYPTRIFAYETLSETNWNAPYLTPGFLPNLFIDISDTLQRKLDAFACFESQQKAPPHERSVATLTALATLRGATVHRRAAEGFVTIRIVE</sequence>
<gene>
    <name evidence="1" type="ORF">DI616_08955</name>
</gene>
<reference evidence="1 2" key="1">
    <citation type="journal article" date="2017" name="Nat. Commun.">
        <title>In situ click chemistry generation of cyclooxygenase-2 inhibitors.</title>
        <authorList>
            <person name="Bhardwaj A."/>
            <person name="Kaur J."/>
            <person name="Wuest M."/>
            <person name="Wuest F."/>
        </authorList>
    </citation>
    <scope>NUCLEOTIDE SEQUENCE [LARGE SCALE GENOMIC DNA]</scope>
    <source>
        <strain evidence="1">S2_012_000_R3_94</strain>
    </source>
</reference>
<dbReference type="Gene3D" id="3.40.50.10320">
    <property type="entry name" value="LmbE-like"/>
    <property type="match status" value="1"/>
</dbReference>
<evidence type="ECO:0000313" key="2">
    <source>
        <dbReference type="Proteomes" id="UP000315344"/>
    </source>
</evidence>
<dbReference type="SUPFAM" id="SSF102588">
    <property type="entry name" value="LmbE-like"/>
    <property type="match status" value="1"/>
</dbReference>
<protein>
    <submittedName>
        <fullName evidence="1">PIG-L family deacetylase</fullName>
    </submittedName>
</protein>